<evidence type="ECO:0000259" key="5">
    <source>
        <dbReference type="PROSITE" id="PS50109"/>
    </source>
</evidence>
<dbReference type="PRINTS" id="PR00344">
    <property type="entry name" value="BCTRLSENSOR"/>
</dbReference>
<evidence type="ECO:0000256" key="2">
    <source>
        <dbReference type="ARBA" id="ARBA00012438"/>
    </source>
</evidence>
<dbReference type="PROSITE" id="PS50109">
    <property type="entry name" value="HIS_KIN"/>
    <property type="match status" value="1"/>
</dbReference>
<dbReference type="Gene3D" id="1.10.287.130">
    <property type="match status" value="1"/>
</dbReference>
<dbReference type="PANTHER" id="PTHR43547">
    <property type="entry name" value="TWO-COMPONENT HISTIDINE KINASE"/>
    <property type="match status" value="1"/>
</dbReference>
<dbReference type="PANTHER" id="PTHR43547:SF2">
    <property type="entry name" value="HYBRID SIGNAL TRANSDUCTION HISTIDINE KINASE C"/>
    <property type="match status" value="1"/>
</dbReference>
<comment type="catalytic activity">
    <reaction evidence="1">
        <text>ATP + protein L-histidine = ADP + protein N-phospho-L-histidine.</text>
        <dbReference type="EC" id="2.7.13.3"/>
    </reaction>
</comment>
<dbReference type="EMBL" id="WWCP01000044">
    <property type="protein sequence ID" value="MYM84971.1"/>
    <property type="molecule type" value="Genomic_DNA"/>
</dbReference>
<dbReference type="Pfam" id="PF02518">
    <property type="entry name" value="HATPase_c"/>
    <property type="match status" value="1"/>
</dbReference>
<feature type="domain" description="Histidine kinase" evidence="5">
    <location>
        <begin position="159"/>
        <end position="368"/>
    </location>
</feature>
<dbReference type="RefSeq" id="WP_161021370.1">
    <property type="nucleotide sequence ID" value="NZ_WWCP01000044.1"/>
</dbReference>
<dbReference type="SMART" id="SM00387">
    <property type="entry name" value="HATPase_c"/>
    <property type="match status" value="1"/>
</dbReference>
<evidence type="ECO:0000256" key="4">
    <source>
        <dbReference type="SAM" id="MobiDB-lite"/>
    </source>
</evidence>
<dbReference type="EC" id="2.7.13.3" evidence="2"/>
<dbReference type="GO" id="GO:0000155">
    <property type="term" value="F:phosphorelay sensor kinase activity"/>
    <property type="evidence" value="ECO:0007669"/>
    <property type="project" value="InterPro"/>
</dbReference>
<gene>
    <name evidence="6" type="ORF">GTP44_23865</name>
</gene>
<dbReference type="InterPro" id="IPR005467">
    <property type="entry name" value="His_kinase_dom"/>
</dbReference>
<dbReference type="InterPro" id="IPR004358">
    <property type="entry name" value="Sig_transdc_His_kin-like_C"/>
</dbReference>
<dbReference type="Pfam" id="PF00512">
    <property type="entry name" value="HisKA"/>
    <property type="match status" value="1"/>
</dbReference>
<dbReference type="SUPFAM" id="SSF47384">
    <property type="entry name" value="Homodimeric domain of signal transducing histidine kinase"/>
    <property type="match status" value="1"/>
</dbReference>
<dbReference type="InterPro" id="IPR036097">
    <property type="entry name" value="HisK_dim/P_sf"/>
</dbReference>
<keyword evidence="6" id="KW-0808">Transferase</keyword>
<keyword evidence="3" id="KW-0597">Phosphoprotein</keyword>
<evidence type="ECO:0000313" key="6">
    <source>
        <dbReference type="EMBL" id="MYM84971.1"/>
    </source>
</evidence>
<evidence type="ECO:0000256" key="3">
    <source>
        <dbReference type="ARBA" id="ARBA00022553"/>
    </source>
</evidence>
<keyword evidence="6" id="KW-0418">Kinase</keyword>
<dbReference type="AlphaFoldDB" id="A0A6L8MSB9"/>
<accession>A0A6L8MSB9</accession>
<name>A0A6L8MSB9_9BURK</name>
<dbReference type="CDD" id="cd00082">
    <property type="entry name" value="HisKA"/>
    <property type="match status" value="1"/>
</dbReference>
<dbReference type="Proteomes" id="UP000474565">
    <property type="component" value="Unassembled WGS sequence"/>
</dbReference>
<feature type="region of interest" description="Disordered" evidence="4">
    <location>
        <begin position="70"/>
        <end position="89"/>
    </location>
</feature>
<dbReference type="InterPro" id="IPR003594">
    <property type="entry name" value="HATPase_dom"/>
</dbReference>
<proteinExistence type="predicted"/>
<protein>
    <recommendedName>
        <fullName evidence="2">histidine kinase</fullName>
        <ecNumber evidence="2">2.7.13.3</ecNumber>
    </recommendedName>
</protein>
<dbReference type="SMART" id="SM00388">
    <property type="entry name" value="HisKA"/>
    <property type="match status" value="1"/>
</dbReference>
<reference evidence="6 7" key="1">
    <citation type="submission" date="2019-12" db="EMBL/GenBank/DDBJ databases">
        <title>Novel species isolated from a subtropical stream in China.</title>
        <authorList>
            <person name="Lu H."/>
        </authorList>
    </citation>
    <scope>NUCLEOTIDE SEQUENCE [LARGE SCALE GENOMIC DNA]</scope>
    <source>
        <strain evidence="6 7">FT50W</strain>
    </source>
</reference>
<sequence>MTFATDKKDDEEGLSPTSQAMLAMRQQVFDLWETAVRGHIDEAQAVSGPILVNTLPAFYDNIAEALTPSYPREHGASNTTAMSSHGGERARMTTFRADQIILEYQLFRDAITVAAHRHGVHFSAEEWRVVEVSIDAAVRDAVREFSLIHERMRERLAATLSHDMRNPLSLILAAAQLITHSPDIEVARRMALKIGAGAQRLQLMLAQLVDVLTLERAARLPLVMAEFDIRDVVAAAAQQFNVGGDLPVVVDTVSVRGYWCRSSLYRALENLLINAIKYGDGGSVRIKVGGAQGRLMLSVHNTGNPIAEDRREQIFQYLRRDDGNSVTEGWGIGLPYVRSVAEAHGGSVAVDSSAASGTTFIIDIPVDCRPFADAPVPAG</sequence>
<evidence type="ECO:0000313" key="7">
    <source>
        <dbReference type="Proteomes" id="UP000474565"/>
    </source>
</evidence>
<dbReference type="InterPro" id="IPR003661">
    <property type="entry name" value="HisK_dim/P_dom"/>
</dbReference>
<organism evidence="6 7">
    <name type="scientific">Duganella lactea</name>
    <dbReference type="NCBI Taxonomy" id="2692173"/>
    <lineage>
        <taxon>Bacteria</taxon>
        <taxon>Pseudomonadati</taxon>
        <taxon>Pseudomonadota</taxon>
        <taxon>Betaproteobacteria</taxon>
        <taxon>Burkholderiales</taxon>
        <taxon>Oxalobacteraceae</taxon>
        <taxon>Telluria group</taxon>
        <taxon>Duganella</taxon>
    </lineage>
</organism>
<dbReference type="Gene3D" id="3.30.565.10">
    <property type="entry name" value="Histidine kinase-like ATPase, C-terminal domain"/>
    <property type="match status" value="1"/>
</dbReference>
<dbReference type="SUPFAM" id="SSF55874">
    <property type="entry name" value="ATPase domain of HSP90 chaperone/DNA topoisomerase II/histidine kinase"/>
    <property type="match status" value="1"/>
</dbReference>
<evidence type="ECO:0000256" key="1">
    <source>
        <dbReference type="ARBA" id="ARBA00000085"/>
    </source>
</evidence>
<comment type="caution">
    <text evidence="6">The sequence shown here is derived from an EMBL/GenBank/DDBJ whole genome shotgun (WGS) entry which is preliminary data.</text>
</comment>
<dbReference type="InterPro" id="IPR036890">
    <property type="entry name" value="HATPase_C_sf"/>
</dbReference>